<dbReference type="PATRIC" id="fig|1230452.3.peg.1602"/>
<comment type="caution">
    <text evidence="1">The sequence shown here is derived from an EMBL/GenBank/DDBJ whole genome shotgun (WGS) entry which is preliminary data.</text>
</comment>
<protein>
    <submittedName>
        <fullName evidence="1">Uncharacterized protein</fullName>
    </submittedName>
</protein>
<dbReference type="AlphaFoldDB" id="M0GRX4"/>
<evidence type="ECO:0000313" key="1">
    <source>
        <dbReference type="EMBL" id="ELZ74955.1"/>
    </source>
</evidence>
<dbReference type="Proteomes" id="UP000011535">
    <property type="component" value="Unassembled WGS sequence"/>
</dbReference>
<dbReference type="EMBL" id="AOLH01000012">
    <property type="protein sequence ID" value="ELZ74955.1"/>
    <property type="molecule type" value="Genomic_DNA"/>
</dbReference>
<proteinExistence type="predicted"/>
<name>M0GRX4_HALL2</name>
<organism evidence="1 2">
    <name type="scientific">Haloferax lucentense (strain DSM 14919 / JCM 9276 / NCIMB 13854 / Aa 2.2)</name>
    <name type="common">Haloferax alicantei</name>
    <dbReference type="NCBI Taxonomy" id="1230452"/>
    <lineage>
        <taxon>Archaea</taxon>
        <taxon>Methanobacteriati</taxon>
        <taxon>Methanobacteriota</taxon>
        <taxon>Stenosarchaea group</taxon>
        <taxon>Halobacteria</taxon>
        <taxon>Halobacteriales</taxon>
        <taxon>Haloferacaceae</taxon>
        <taxon>Haloferax</taxon>
    </lineage>
</organism>
<sequence length="56" mass="6345">MFRHRDLTAATLVLDGCDYTTRLTGRRFVSPFRAARDAAADVLKRCSTTRERAATR</sequence>
<gene>
    <name evidence="1" type="ORF">C456_08363</name>
</gene>
<evidence type="ECO:0000313" key="2">
    <source>
        <dbReference type="Proteomes" id="UP000011535"/>
    </source>
</evidence>
<accession>M0GRX4</accession>
<reference evidence="1 2" key="1">
    <citation type="journal article" date="2014" name="PLoS Genet.">
        <title>Phylogenetically driven sequencing of extremely halophilic archaea reveals strategies for static and dynamic osmo-response.</title>
        <authorList>
            <person name="Becker E.A."/>
            <person name="Seitzer P.M."/>
            <person name="Tritt A."/>
            <person name="Larsen D."/>
            <person name="Krusor M."/>
            <person name="Yao A.I."/>
            <person name="Wu D."/>
            <person name="Madern D."/>
            <person name="Eisen J.A."/>
            <person name="Darling A.E."/>
            <person name="Facciotti M.T."/>
        </authorList>
    </citation>
    <scope>NUCLEOTIDE SEQUENCE [LARGE SCALE GENOMIC DNA]</scope>
    <source>
        <strain evidence="2">DSM 14919 / CCM 7023 / CIP 107410 / JCM 9276 / NCIMB 13854 / Aa 2.2</strain>
    </source>
</reference>